<dbReference type="PANTHER" id="PTHR12895:SF9">
    <property type="entry name" value="DYMECLIN"/>
    <property type="match status" value="1"/>
</dbReference>
<evidence type="ECO:0000313" key="6">
    <source>
        <dbReference type="Proteomes" id="UP000326458"/>
    </source>
</evidence>
<reference evidence="5 6" key="1">
    <citation type="submission" date="2019-06" db="EMBL/GenBank/DDBJ databases">
        <title>Discovery of a novel chromosome fission-fusion reversal in muntjac.</title>
        <authorList>
            <person name="Mudd A.B."/>
            <person name="Bredeson J.V."/>
            <person name="Baum R."/>
            <person name="Hockemeyer D."/>
            <person name="Rokhsar D.S."/>
        </authorList>
    </citation>
    <scope>NUCLEOTIDE SEQUENCE [LARGE SCALE GENOMIC DNA]</scope>
    <source>
        <strain evidence="5">UTSW_UCB_Mm</strain>
        <tissue evidence="5">Fibroblast cell line</tissue>
    </source>
</reference>
<dbReference type="InterPro" id="IPR019142">
    <property type="entry name" value="Dymeclin"/>
</dbReference>
<organism evidence="5 6">
    <name type="scientific">Muntiacus muntjak</name>
    <name type="common">Barking deer</name>
    <name type="synonym">Indian muntjac</name>
    <dbReference type="NCBI Taxonomy" id="9888"/>
    <lineage>
        <taxon>Eukaryota</taxon>
        <taxon>Metazoa</taxon>
        <taxon>Chordata</taxon>
        <taxon>Craniata</taxon>
        <taxon>Vertebrata</taxon>
        <taxon>Euteleostomi</taxon>
        <taxon>Mammalia</taxon>
        <taxon>Eutheria</taxon>
        <taxon>Laurasiatheria</taxon>
        <taxon>Artiodactyla</taxon>
        <taxon>Ruminantia</taxon>
        <taxon>Pecora</taxon>
        <taxon>Cervidae</taxon>
        <taxon>Muntiacinae</taxon>
        <taxon>Muntiacus</taxon>
    </lineage>
</organism>
<gene>
    <name evidence="5" type="ORF">FD754_002643</name>
</gene>
<comment type="similarity">
    <text evidence="1">Belongs to the dymeclin family.</text>
</comment>
<keyword evidence="3" id="KW-0519">Myristate</keyword>
<dbReference type="AlphaFoldDB" id="A0A5N3WBI6"/>
<dbReference type="Pfam" id="PF09742">
    <property type="entry name" value="Dymeclin"/>
    <property type="match status" value="1"/>
</dbReference>
<evidence type="ECO:0000256" key="2">
    <source>
        <dbReference type="ARBA" id="ARBA00015736"/>
    </source>
</evidence>
<evidence type="ECO:0000256" key="3">
    <source>
        <dbReference type="ARBA" id="ARBA00022707"/>
    </source>
</evidence>
<keyword evidence="6" id="KW-1185">Reference proteome</keyword>
<evidence type="ECO:0000256" key="4">
    <source>
        <dbReference type="ARBA" id="ARBA00023288"/>
    </source>
</evidence>
<accession>A0A5N3WBI6</accession>
<sequence length="103" mass="11429">MGSNSSRIGDLPKNEYLKKLSGTESVSENDPFWNQLLSFSFPAPTSRQEYWSALPVPSPRDLPDPGIKPVSPSLQADSLPLNPWGSTKSIHRLYDVSFLLVNI</sequence>
<protein>
    <recommendedName>
        <fullName evidence="2">Dymeclin</fullName>
    </recommendedName>
</protein>
<dbReference type="PANTHER" id="PTHR12895">
    <property type="entry name" value="DYMECLIN"/>
    <property type="match status" value="1"/>
</dbReference>
<evidence type="ECO:0000313" key="5">
    <source>
        <dbReference type="EMBL" id="KAB0358487.1"/>
    </source>
</evidence>
<dbReference type="GO" id="GO:0005794">
    <property type="term" value="C:Golgi apparatus"/>
    <property type="evidence" value="ECO:0007669"/>
    <property type="project" value="TreeGrafter"/>
</dbReference>
<keyword evidence="4" id="KW-0449">Lipoprotein</keyword>
<comment type="caution">
    <text evidence="5">The sequence shown here is derived from an EMBL/GenBank/DDBJ whole genome shotgun (WGS) entry which is preliminary data.</text>
</comment>
<evidence type="ECO:0000256" key="1">
    <source>
        <dbReference type="ARBA" id="ARBA00010603"/>
    </source>
</evidence>
<dbReference type="GO" id="GO:0007030">
    <property type="term" value="P:Golgi organization"/>
    <property type="evidence" value="ECO:0007669"/>
    <property type="project" value="TreeGrafter"/>
</dbReference>
<proteinExistence type="inferred from homology"/>
<dbReference type="Proteomes" id="UP000326458">
    <property type="component" value="Unassembled WGS sequence"/>
</dbReference>
<dbReference type="EMBL" id="VCEA01000001">
    <property type="protein sequence ID" value="KAB0358487.1"/>
    <property type="molecule type" value="Genomic_DNA"/>
</dbReference>
<name>A0A5N3WBI6_MUNMU</name>